<organism evidence="1 2">
    <name type="scientific">candidate division WOR_3 bacterium SM1_77</name>
    <dbReference type="NCBI Taxonomy" id="1703778"/>
    <lineage>
        <taxon>Bacteria</taxon>
        <taxon>Bacteria division WOR-3</taxon>
    </lineage>
</organism>
<evidence type="ECO:0000313" key="1">
    <source>
        <dbReference type="EMBL" id="KPL12624.1"/>
    </source>
</evidence>
<comment type="caution">
    <text evidence="1">The sequence shown here is derived from an EMBL/GenBank/DDBJ whole genome shotgun (WGS) entry which is preliminary data.</text>
</comment>
<protein>
    <submittedName>
        <fullName evidence="1">Uncharacterized protein</fullName>
    </submittedName>
</protein>
<accession>A0A0S8JSU5</accession>
<dbReference type="Proteomes" id="UP000050975">
    <property type="component" value="Unassembled WGS sequence"/>
</dbReference>
<evidence type="ECO:0000313" key="2">
    <source>
        <dbReference type="Proteomes" id="UP000050975"/>
    </source>
</evidence>
<dbReference type="Pfam" id="PF13174">
    <property type="entry name" value="TPR_6"/>
    <property type="match status" value="1"/>
</dbReference>
<gene>
    <name evidence="1" type="ORF">AMJ74_06530</name>
</gene>
<name>A0A0S8JSU5_UNCW3</name>
<dbReference type="Gene3D" id="1.25.40.10">
    <property type="entry name" value="Tetratricopeptide repeat domain"/>
    <property type="match status" value="2"/>
</dbReference>
<reference evidence="1 2" key="1">
    <citation type="journal article" date="2015" name="Microbiome">
        <title>Genomic resolution of linkages in carbon, nitrogen, and sulfur cycling among widespread estuary sediment bacteria.</title>
        <authorList>
            <person name="Baker B.J."/>
            <person name="Lazar C.S."/>
            <person name="Teske A.P."/>
            <person name="Dick G.J."/>
        </authorList>
    </citation>
    <scope>NUCLEOTIDE SEQUENCE [LARGE SCALE GENOMIC DNA]</scope>
    <source>
        <strain evidence="1">SM1_77</strain>
    </source>
</reference>
<dbReference type="InterPro" id="IPR019734">
    <property type="entry name" value="TPR_rpt"/>
</dbReference>
<dbReference type="AlphaFoldDB" id="A0A0S8JSU5"/>
<proteinExistence type="predicted"/>
<dbReference type="PROSITE" id="PS51257">
    <property type="entry name" value="PROKAR_LIPOPROTEIN"/>
    <property type="match status" value="1"/>
</dbReference>
<sequence length="513" mass="60533">MRHAALIIVLLLVISCPRPTIKEFPQFEYLREAARIYSENPLRAYHILKDMVSDPKYASERNTLLLRIYLDQREYGRAVELLDSTDWAIPLSPFERNTILIRTRDWMRVIATSEDELLKGIAYYNLGIFDQAIEHLSRDIQPEDYRLIHLAKAYLEMEDYENALRVLFLLNSISDYLFDQYQDALYNTLLELPDLDAVQVQLKNLKDPALRTYIMLRVHEKRKNRKKVLVTAWNLIIDYPKSPGAYQALEHVQPKTEQENRAYGRVLYYNNEYTKALKYLRRGLLDDAARYYLGRIYYDTRSDIRALKNFEACSWSAAYYYRGRIYERMNENARAMSVYDTLADLRKGSEYAVRGLKRKAFLLEDIGDTLNAVETFLRINERNTKLRAAMQLFRIGDLRKALRVLENHDAPEFIYWQIRIKERLAEPVESLQQYLPSKFPLSYYTLGRYGYTTFLDTLRMNVWMNQFGDTTLSFTHTDSIRMKNAIRLFALGEYEYAIAVLKNAISTPYRANS</sequence>
<dbReference type="EMBL" id="LJVE01000146">
    <property type="protein sequence ID" value="KPL12624.1"/>
    <property type="molecule type" value="Genomic_DNA"/>
</dbReference>
<dbReference type="InterPro" id="IPR011990">
    <property type="entry name" value="TPR-like_helical_dom_sf"/>
</dbReference>
<dbReference type="SUPFAM" id="SSF48452">
    <property type="entry name" value="TPR-like"/>
    <property type="match status" value="2"/>
</dbReference>